<evidence type="ECO:0000259" key="3">
    <source>
        <dbReference type="Pfam" id="PF12969"/>
    </source>
</evidence>
<name>A0A2S7T1D6_9BACT</name>
<evidence type="ECO:0000313" key="4">
    <source>
        <dbReference type="EMBL" id="PQJ12667.1"/>
    </source>
</evidence>
<gene>
    <name evidence="4" type="ORF">CJD36_002675</name>
</gene>
<dbReference type="RefSeq" id="WP_105037550.1">
    <property type="nucleotide sequence ID" value="NZ_PPSL01000001.1"/>
</dbReference>
<dbReference type="InterPro" id="IPR024618">
    <property type="entry name" value="DUF3857"/>
</dbReference>
<dbReference type="Proteomes" id="UP000239872">
    <property type="component" value="Unassembled WGS sequence"/>
</dbReference>
<sequence length="652" mass="75019">MIKEKGRPNRLLKYSLLAMLSIVAITANAQEGYEAIIEKYKTENAVITNNTEHLTIKNEGGELVAVSDITHEKLLISEMSPGLYNKEYIFHSYFNKLQQFDAEALIPTDKGYKKKKDYLDKTTTSEQENIFYDDAKQTEISFSGLTKNSVLKTSYTISHTDIHMLPVFYFQESIPAVKQVFEITAPKYVQFKFVLKGDHTDWIKQTREESKNTIIYRFTAENVPALKELSDLPSVSYYMPHVIPFITSYQLPHDDQPTQMLSDPSQLYAYYYHYIKNVNVTKDDLLSKTAQEVTKGDKTDREKAAHIYQWVQRNMHYIAFEDSLGGYVPRQAADICKRKFGDCKDMASILTAMCREVGLKAYFTWIGTRHKPYTYDETPLPLVDNHMICALKLGEQWLFMDGTDPLIPFGYNPSGIQGKEAMIAIDEKTFKIIKVPETPAAVNAVSDSTYLHLDGKNVSGSVRMGYKGYPAWNLENTMVYYKNEDRDKYVRAITSRGSNKFVQKSYKYYQNDKDEKEASLGLEFTIDNYVQNAGKEYYINMNLNRNFEDDYVDAKDRNVGVSYKFKTKVQEVVVLDIPKGFTATYVPPDATNSLDDMWNYKLSYKLVPGQVILTKDYELKTLILPVDKFSANNKMVEELKKQYKESIVLTAN</sequence>
<dbReference type="OrthoDB" id="8595007at2"/>
<dbReference type="Pfam" id="PF01841">
    <property type="entry name" value="Transglut_core"/>
    <property type="match status" value="1"/>
</dbReference>
<dbReference type="Pfam" id="PF12969">
    <property type="entry name" value="DUF3857"/>
    <property type="match status" value="1"/>
</dbReference>
<dbReference type="InterPro" id="IPR038765">
    <property type="entry name" value="Papain-like_cys_pep_sf"/>
</dbReference>
<comment type="caution">
    <text evidence="4">The sequence shown here is derived from an EMBL/GenBank/DDBJ whole genome shotgun (WGS) entry which is preliminary data.</text>
</comment>
<keyword evidence="1" id="KW-0732">Signal</keyword>
<keyword evidence="5" id="KW-1185">Reference proteome</keyword>
<dbReference type="AlphaFoldDB" id="A0A2S7T1D6"/>
<feature type="chain" id="PRO_5015429134" description="Transglutaminase" evidence="1">
    <location>
        <begin position="30"/>
        <end position="652"/>
    </location>
</feature>
<evidence type="ECO:0008006" key="6">
    <source>
        <dbReference type="Google" id="ProtNLM"/>
    </source>
</evidence>
<organism evidence="4 5">
    <name type="scientific">Flavipsychrobacter stenotrophus</name>
    <dbReference type="NCBI Taxonomy" id="2077091"/>
    <lineage>
        <taxon>Bacteria</taxon>
        <taxon>Pseudomonadati</taxon>
        <taxon>Bacteroidota</taxon>
        <taxon>Chitinophagia</taxon>
        <taxon>Chitinophagales</taxon>
        <taxon>Chitinophagaceae</taxon>
        <taxon>Flavipsychrobacter</taxon>
    </lineage>
</organism>
<protein>
    <recommendedName>
        <fullName evidence="6">Transglutaminase</fullName>
    </recommendedName>
</protein>
<dbReference type="SUPFAM" id="SSF54001">
    <property type="entry name" value="Cysteine proteinases"/>
    <property type="match status" value="1"/>
</dbReference>
<proteinExistence type="predicted"/>
<dbReference type="InterPro" id="IPR002931">
    <property type="entry name" value="Transglutaminase-like"/>
</dbReference>
<accession>A0A2S7T1D6</accession>
<feature type="domain" description="DUF3857" evidence="3">
    <location>
        <begin position="90"/>
        <end position="226"/>
    </location>
</feature>
<dbReference type="Gene3D" id="3.10.620.30">
    <property type="match status" value="1"/>
</dbReference>
<dbReference type="Gene3D" id="2.60.40.3140">
    <property type="match status" value="1"/>
</dbReference>
<evidence type="ECO:0000313" key="5">
    <source>
        <dbReference type="Proteomes" id="UP000239872"/>
    </source>
</evidence>
<feature type="domain" description="Transglutaminase-like" evidence="2">
    <location>
        <begin position="288"/>
        <end position="401"/>
    </location>
</feature>
<evidence type="ECO:0000259" key="2">
    <source>
        <dbReference type="Pfam" id="PF01841"/>
    </source>
</evidence>
<evidence type="ECO:0000256" key="1">
    <source>
        <dbReference type="SAM" id="SignalP"/>
    </source>
</evidence>
<dbReference type="EMBL" id="PPSL01000001">
    <property type="protein sequence ID" value="PQJ12667.1"/>
    <property type="molecule type" value="Genomic_DNA"/>
</dbReference>
<feature type="signal peptide" evidence="1">
    <location>
        <begin position="1"/>
        <end position="29"/>
    </location>
</feature>
<reference evidence="4 5" key="1">
    <citation type="submission" date="2018-01" db="EMBL/GenBank/DDBJ databases">
        <title>A novel member of the phylum Bacteroidetes isolated from glacier ice.</title>
        <authorList>
            <person name="Liu Q."/>
            <person name="Xin Y.-H."/>
        </authorList>
    </citation>
    <scope>NUCLEOTIDE SEQUENCE [LARGE SCALE GENOMIC DNA]</scope>
    <source>
        <strain evidence="4 5">RB1R16</strain>
    </source>
</reference>